<evidence type="ECO:0000313" key="1">
    <source>
        <dbReference type="EMBL" id="MBB4120295.1"/>
    </source>
</evidence>
<name>A0A7W6P834_9HYPH</name>
<reference evidence="1 2" key="1">
    <citation type="submission" date="2020-08" db="EMBL/GenBank/DDBJ databases">
        <title>Genomic Encyclopedia of Type Strains, Phase IV (KMG-IV): sequencing the most valuable type-strain genomes for metagenomic binning, comparative biology and taxonomic classification.</title>
        <authorList>
            <person name="Goeker M."/>
        </authorList>
    </citation>
    <scope>NUCLEOTIDE SEQUENCE [LARGE SCALE GENOMIC DNA]</scope>
    <source>
        <strain evidence="1 2">DSM 28101</strain>
    </source>
</reference>
<dbReference type="EMBL" id="JACIDZ010000001">
    <property type="protein sequence ID" value="MBB4120295.1"/>
    <property type="molecule type" value="Genomic_DNA"/>
</dbReference>
<accession>A0A7W6P834</accession>
<dbReference type="Proteomes" id="UP000530571">
    <property type="component" value="Unassembled WGS sequence"/>
</dbReference>
<sequence length="92" mass="10263">MTETPKKVRVLSVTRPLRHPRIVSSKKIVDLRPDLVEVNLCGGVGSVMRRDRGARDFPSSAPALHQRCDGQFLHVDIGPHQRGKLRGNIFGK</sequence>
<keyword evidence="2" id="KW-1185">Reference proteome</keyword>
<protein>
    <submittedName>
        <fullName evidence="1">Uncharacterized protein</fullName>
    </submittedName>
</protein>
<gene>
    <name evidence="1" type="ORF">GGR30_000190</name>
</gene>
<comment type="caution">
    <text evidence="1">The sequence shown here is derived from an EMBL/GenBank/DDBJ whole genome shotgun (WGS) entry which is preliminary data.</text>
</comment>
<organism evidence="1 2">
    <name type="scientific">Martelella radicis</name>
    <dbReference type="NCBI Taxonomy" id="1397476"/>
    <lineage>
        <taxon>Bacteria</taxon>
        <taxon>Pseudomonadati</taxon>
        <taxon>Pseudomonadota</taxon>
        <taxon>Alphaproteobacteria</taxon>
        <taxon>Hyphomicrobiales</taxon>
        <taxon>Aurantimonadaceae</taxon>
        <taxon>Martelella</taxon>
    </lineage>
</organism>
<evidence type="ECO:0000313" key="2">
    <source>
        <dbReference type="Proteomes" id="UP000530571"/>
    </source>
</evidence>
<dbReference type="AlphaFoldDB" id="A0A7W6P834"/>
<proteinExistence type="predicted"/>